<dbReference type="InterPro" id="IPR007352">
    <property type="entry name" value="DUF420"/>
</dbReference>
<feature type="transmembrane region" description="Helical" evidence="1">
    <location>
        <begin position="41"/>
        <end position="63"/>
    </location>
</feature>
<organism evidence="2 3">
    <name type="scientific">Neobacillus novalis</name>
    <dbReference type="NCBI Taxonomy" id="220687"/>
    <lineage>
        <taxon>Bacteria</taxon>
        <taxon>Bacillati</taxon>
        <taxon>Bacillota</taxon>
        <taxon>Bacilli</taxon>
        <taxon>Bacillales</taxon>
        <taxon>Bacillaceae</taxon>
        <taxon>Neobacillus</taxon>
    </lineage>
</organism>
<keyword evidence="3" id="KW-1185">Reference proteome</keyword>
<reference evidence="2" key="1">
    <citation type="submission" date="2023-05" db="EMBL/GenBank/DDBJ databases">
        <title>Comparative genomics of Bacillaceae isolates and their secondary metabolite potential.</title>
        <authorList>
            <person name="Song L."/>
            <person name="Nielsen L.J."/>
            <person name="Mohite O."/>
            <person name="Xu X."/>
            <person name="Weber T."/>
            <person name="Kovacs A.T."/>
        </authorList>
    </citation>
    <scope>NUCLEOTIDE SEQUENCE</scope>
    <source>
        <strain evidence="2">XLM17</strain>
    </source>
</reference>
<dbReference type="RefSeq" id="WP_066084998.1">
    <property type="nucleotide sequence ID" value="NZ_CP126114.1"/>
</dbReference>
<dbReference type="PANTHER" id="PTHR37692">
    <property type="entry name" value="HYPOTHETICAL MEMBRANE SPANNING PROTEIN"/>
    <property type="match status" value="1"/>
</dbReference>
<accession>A0AA95SCP1</accession>
<protein>
    <submittedName>
        <fullName evidence="2">DUF420 domain-containing protein</fullName>
    </submittedName>
</protein>
<dbReference type="Pfam" id="PF04238">
    <property type="entry name" value="DUF420"/>
    <property type="match status" value="1"/>
</dbReference>
<dbReference type="PANTHER" id="PTHR37692:SF1">
    <property type="entry name" value="DUF420 DOMAIN-CONTAINING PROTEIN"/>
    <property type="match status" value="1"/>
</dbReference>
<keyword evidence="1" id="KW-1133">Transmembrane helix</keyword>
<keyword evidence="1" id="KW-0472">Membrane</keyword>
<dbReference type="KEGG" id="nnv:QNH39_09020"/>
<dbReference type="GO" id="GO:0004129">
    <property type="term" value="F:cytochrome-c oxidase activity"/>
    <property type="evidence" value="ECO:0007669"/>
    <property type="project" value="InterPro"/>
</dbReference>
<dbReference type="EMBL" id="CP126114">
    <property type="protein sequence ID" value="WHY87959.1"/>
    <property type="molecule type" value="Genomic_DNA"/>
</dbReference>
<proteinExistence type="predicted"/>
<dbReference type="Gene3D" id="1.20.120.80">
    <property type="entry name" value="Cytochrome c oxidase, subunit III, four-helix bundle"/>
    <property type="match status" value="1"/>
</dbReference>
<dbReference type="GO" id="GO:0022904">
    <property type="term" value="P:respiratory electron transport chain"/>
    <property type="evidence" value="ECO:0007669"/>
    <property type="project" value="InterPro"/>
</dbReference>
<name>A0AA95SCP1_9BACI</name>
<dbReference type="Proteomes" id="UP001178288">
    <property type="component" value="Chromosome"/>
</dbReference>
<sequence length="154" mass="17169">MNSLPILPTISTTFIVLSAITVAIGWRQIKQRKIEAHKKTMFFAAVFALIFFIIYASRTIFIGNTAFGGPDNIKIYYTIFLVFHITLATIGAVFGIISLLTGYKNKLSIHRKLGPITSFIWFFTAITGVAVYLLLYVFYKGGETTSMIKAILGL</sequence>
<dbReference type="InterPro" id="IPR013833">
    <property type="entry name" value="Cyt_c_oxidase_su3_a-hlx"/>
</dbReference>
<keyword evidence="1" id="KW-0812">Transmembrane</keyword>
<feature type="transmembrane region" description="Helical" evidence="1">
    <location>
        <begin position="75"/>
        <end position="99"/>
    </location>
</feature>
<evidence type="ECO:0000313" key="2">
    <source>
        <dbReference type="EMBL" id="WHY87959.1"/>
    </source>
</evidence>
<evidence type="ECO:0000313" key="3">
    <source>
        <dbReference type="Proteomes" id="UP001178288"/>
    </source>
</evidence>
<gene>
    <name evidence="2" type="ORF">QNH39_09020</name>
</gene>
<dbReference type="GO" id="GO:0016020">
    <property type="term" value="C:membrane"/>
    <property type="evidence" value="ECO:0007669"/>
    <property type="project" value="InterPro"/>
</dbReference>
<evidence type="ECO:0000256" key="1">
    <source>
        <dbReference type="SAM" id="Phobius"/>
    </source>
</evidence>
<dbReference type="AlphaFoldDB" id="A0AA95SCP1"/>
<feature type="transmembrane region" description="Helical" evidence="1">
    <location>
        <begin position="6"/>
        <end position="29"/>
    </location>
</feature>
<feature type="transmembrane region" description="Helical" evidence="1">
    <location>
        <begin position="119"/>
        <end position="139"/>
    </location>
</feature>